<evidence type="ECO:0000256" key="1">
    <source>
        <dbReference type="ARBA" id="ARBA00000077"/>
    </source>
</evidence>
<evidence type="ECO:0000256" key="3">
    <source>
        <dbReference type="ARBA" id="ARBA00012180"/>
    </source>
</evidence>
<dbReference type="GO" id="GO:0004523">
    <property type="term" value="F:RNA-DNA hybrid ribonuclease activity"/>
    <property type="evidence" value="ECO:0007669"/>
    <property type="project" value="UniProtKB-EC"/>
</dbReference>
<feature type="region of interest" description="Disordered" evidence="8">
    <location>
        <begin position="58"/>
        <end position="83"/>
    </location>
</feature>
<organism evidence="10 11">
    <name type="scientific">Candidatus Desulfatibia vada</name>
    <dbReference type="NCBI Taxonomy" id="2841696"/>
    <lineage>
        <taxon>Bacteria</taxon>
        <taxon>Pseudomonadati</taxon>
        <taxon>Thermodesulfobacteriota</taxon>
        <taxon>Desulfobacteria</taxon>
        <taxon>Desulfobacterales</taxon>
        <taxon>Desulfobacterales incertae sedis</taxon>
        <taxon>Candidatus Desulfatibia</taxon>
    </lineage>
</organism>
<dbReference type="EC" id="3.1.26.4" evidence="3"/>
<dbReference type="InterPro" id="IPR012337">
    <property type="entry name" value="RNaseH-like_sf"/>
</dbReference>
<dbReference type="PANTHER" id="PTHR10642">
    <property type="entry name" value="RIBONUCLEASE H1"/>
    <property type="match status" value="1"/>
</dbReference>
<keyword evidence="7" id="KW-0378">Hydrolase</keyword>
<keyword evidence="4" id="KW-0540">Nuclease</keyword>
<accession>A0A8J6TQ73</accession>
<evidence type="ECO:0000256" key="5">
    <source>
        <dbReference type="ARBA" id="ARBA00022723"/>
    </source>
</evidence>
<sequence length="224" mass="24817">MTNDQTNWKRMRFKENKVWLATDQSGKPVVKNDKVLIKYQLDQDHEYWVHQNKVTSIESSQPATKVPSKKKSAKKTPKTKSAPEATTFDATAYDGAVCIYTDGASCGNPGPSGIGVFLQYGQHKKEISRNIGIATNNIAELEAIRTGLLELKNTDLPVRVFTDSSYAYGVLTLGWKAKKNTEMVRSIRKTIAKFKDLKIIKVKGHAGIEGNERADVLATSAAKE</sequence>
<reference evidence="10 11" key="1">
    <citation type="submission" date="2020-08" db="EMBL/GenBank/DDBJ databases">
        <title>Bridging the membrane lipid divide: bacteria of the FCB group superphylum have the potential to synthesize archaeal ether lipids.</title>
        <authorList>
            <person name="Villanueva L."/>
            <person name="Von Meijenfeldt F.A.B."/>
            <person name="Westbye A.B."/>
            <person name="Yadav S."/>
            <person name="Hopmans E.C."/>
            <person name="Dutilh B.E."/>
            <person name="Sinninghe Damste J.S."/>
        </authorList>
    </citation>
    <scope>NUCLEOTIDE SEQUENCE [LARGE SCALE GENOMIC DNA]</scope>
    <source>
        <strain evidence="10">NIOZ-UU17</strain>
    </source>
</reference>
<evidence type="ECO:0000313" key="10">
    <source>
        <dbReference type="EMBL" id="MBC8431843.1"/>
    </source>
</evidence>
<dbReference type="Pfam" id="PF00075">
    <property type="entry name" value="RNase_H"/>
    <property type="match status" value="1"/>
</dbReference>
<dbReference type="InterPro" id="IPR050092">
    <property type="entry name" value="RNase_H"/>
</dbReference>
<feature type="domain" description="RNase H type-1" evidence="9">
    <location>
        <begin position="93"/>
        <end position="223"/>
    </location>
</feature>
<dbReference type="GO" id="GO:0003676">
    <property type="term" value="F:nucleic acid binding"/>
    <property type="evidence" value="ECO:0007669"/>
    <property type="project" value="InterPro"/>
</dbReference>
<keyword evidence="5" id="KW-0479">Metal-binding</keyword>
<dbReference type="InterPro" id="IPR002156">
    <property type="entry name" value="RNaseH_domain"/>
</dbReference>
<gene>
    <name evidence="10" type="ORF">H8D96_07970</name>
</gene>
<evidence type="ECO:0000256" key="2">
    <source>
        <dbReference type="ARBA" id="ARBA00005300"/>
    </source>
</evidence>
<dbReference type="PROSITE" id="PS50879">
    <property type="entry name" value="RNASE_H_1"/>
    <property type="match status" value="1"/>
</dbReference>
<feature type="compositionally biased region" description="Basic residues" evidence="8">
    <location>
        <begin position="67"/>
        <end position="78"/>
    </location>
</feature>
<evidence type="ECO:0000256" key="8">
    <source>
        <dbReference type="SAM" id="MobiDB-lite"/>
    </source>
</evidence>
<evidence type="ECO:0000256" key="7">
    <source>
        <dbReference type="ARBA" id="ARBA00022801"/>
    </source>
</evidence>
<name>A0A8J6TQ73_9BACT</name>
<evidence type="ECO:0000313" key="11">
    <source>
        <dbReference type="Proteomes" id="UP000605201"/>
    </source>
</evidence>
<comment type="caution">
    <text evidence="10">The sequence shown here is derived from an EMBL/GenBank/DDBJ whole genome shotgun (WGS) entry which is preliminary data.</text>
</comment>
<evidence type="ECO:0000256" key="6">
    <source>
        <dbReference type="ARBA" id="ARBA00022759"/>
    </source>
</evidence>
<dbReference type="SUPFAM" id="SSF53098">
    <property type="entry name" value="Ribonuclease H-like"/>
    <property type="match status" value="1"/>
</dbReference>
<dbReference type="Proteomes" id="UP000605201">
    <property type="component" value="Unassembled WGS sequence"/>
</dbReference>
<dbReference type="PANTHER" id="PTHR10642:SF26">
    <property type="entry name" value="RIBONUCLEASE H1"/>
    <property type="match status" value="1"/>
</dbReference>
<comment type="catalytic activity">
    <reaction evidence="1">
        <text>Endonucleolytic cleavage to 5'-phosphomonoester.</text>
        <dbReference type="EC" id="3.1.26.4"/>
    </reaction>
</comment>
<dbReference type="AlphaFoldDB" id="A0A8J6TQ73"/>
<proteinExistence type="inferred from homology"/>
<keyword evidence="6" id="KW-0255">Endonuclease</keyword>
<protein>
    <recommendedName>
        <fullName evidence="3">ribonuclease H</fullName>
        <ecNumber evidence="3">3.1.26.4</ecNumber>
    </recommendedName>
</protein>
<dbReference type="InterPro" id="IPR036397">
    <property type="entry name" value="RNaseH_sf"/>
</dbReference>
<dbReference type="EMBL" id="JACNIG010000183">
    <property type="protein sequence ID" value="MBC8431843.1"/>
    <property type="molecule type" value="Genomic_DNA"/>
</dbReference>
<comment type="similarity">
    <text evidence="2">Belongs to the RNase H family.</text>
</comment>
<dbReference type="GO" id="GO:0043137">
    <property type="term" value="P:DNA replication, removal of RNA primer"/>
    <property type="evidence" value="ECO:0007669"/>
    <property type="project" value="TreeGrafter"/>
</dbReference>
<dbReference type="Gene3D" id="3.30.420.10">
    <property type="entry name" value="Ribonuclease H-like superfamily/Ribonuclease H"/>
    <property type="match status" value="1"/>
</dbReference>
<dbReference type="GO" id="GO:0046872">
    <property type="term" value="F:metal ion binding"/>
    <property type="evidence" value="ECO:0007669"/>
    <property type="project" value="UniProtKB-KW"/>
</dbReference>
<evidence type="ECO:0000259" key="9">
    <source>
        <dbReference type="PROSITE" id="PS50879"/>
    </source>
</evidence>
<evidence type="ECO:0000256" key="4">
    <source>
        <dbReference type="ARBA" id="ARBA00022722"/>
    </source>
</evidence>